<organism evidence="5 6">
    <name type="scientific">Ophiocordyceps camponoti-rufipedis</name>
    <dbReference type="NCBI Taxonomy" id="2004952"/>
    <lineage>
        <taxon>Eukaryota</taxon>
        <taxon>Fungi</taxon>
        <taxon>Dikarya</taxon>
        <taxon>Ascomycota</taxon>
        <taxon>Pezizomycotina</taxon>
        <taxon>Sordariomycetes</taxon>
        <taxon>Hypocreomycetidae</taxon>
        <taxon>Hypocreales</taxon>
        <taxon>Ophiocordycipitaceae</taxon>
        <taxon>Ophiocordyceps</taxon>
    </lineage>
</organism>
<dbReference type="OrthoDB" id="2861623at2759"/>
<keyword evidence="4" id="KW-0479">Metal-binding</keyword>
<dbReference type="GO" id="GO:0010333">
    <property type="term" value="F:terpene synthase activity"/>
    <property type="evidence" value="ECO:0007669"/>
    <property type="project" value="InterPro"/>
</dbReference>
<dbReference type="InterPro" id="IPR034686">
    <property type="entry name" value="Terpene_cyclase-like_2"/>
</dbReference>
<dbReference type="SFLD" id="SFLDG01020">
    <property type="entry name" value="Terpene_Cyclase_Like_2"/>
    <property type="match status" value="1"/>
</dbReference>
<reference evidence="5 6" key="1">
    <citation type="submission" date="2017-06" db="EMBL/GenBank/DDBJ databases">
        <title>Ant-infecting Ophiocordyceps genomes reveal a high diversity of potential behavioral manipulation genes and a possible major role for enterotoxins.</title>
        <authorList>
            <person name="De Bekker C."/>
            <person name="Evans H.C."/>
            <person name="Brachmann A."/>
            <person name="Hughes D.P."/>
        </authorList>
    </citation>
    <scope>NUCLEOTIDE SEQUENCE [LARGE SCALE GENOMIC DNA]</scope>
    <source>
        <strain evidence="5 6">Map16</strain>
    </source>
</reference>
<dbReference type="STRING" id="2004952.A0A2C5XYG0"/>
<dbReference type="Pfam" id="PF19086">
    <property type="entry name" value="Terpene_syn_C_2"/>
    <property type="match status" value="1"/>
</dbReference>
<dbReference type="GO" id="GO:0008299">
    <property type="term" value="P:isoprenoid biosynthetic process"/>
    <property type="evidence" value="ECO:0007669"/>
    <property type="project" value="UniProtKB-ARBA"/>
</dbReference>
<dbReference type="AlphaFoldDB" id="A0A2C5XYG0"/>
<gene>
    <name evidence="5" type="ORF">CDD80_67</name>
</gene>
<dbReference type="InterPro" id="IPR008949">
    <property type="entry name" value="Isoprenoid_synthase_dom_sf"/>
</dbReference>
<keyword evidence="6" id="KW-1185">Reference proteome</keyword>
<dbReference type="EMBL" id="NJES01000010">
    <property type="protein sequence ID" value="PHH80719.1"/>
    <property type="molecule type" value="Genomic_DNA"/>
</dbReference>
<evidence type="ECO:0000256" key="4">
    <source>
        <dbReference type="RuleBase" id="RU366034"/>
    </source>
</evidence>
<comment type="similarity">
    <text evidence="2 4">Belongs to the terpene synthase family.</text>
</comment>
<dbReference type="PANTHER" id="PTHR35201">
    <property type="entry name" value="TERPENE SYNTHASE"/>
    <property type="match status" value="1"/>
</dbReference>
<dbReference type="PANTHER" id="PTHR35201:SF4">
    <property type="entry name" value="BETA-PINACENE SYNTHASE-RELATED"/>
    <property type="match status" value="1"/>
</dbReference>
<protein>
    <recommendedName>
        <fullName evidence="4">Terpene synthase</fullName>
        <ecNumber evidence="4">4.2.3.-</ecNumber>
    </recommendedName>
</protein>
<evidence type="ECO:0000256" key="1">
    <source>
        <dbReference type="ARBA" id="ARBA00001946"/>
    </source>
</evidence>
<evidence type="ECO:0000256" key="2">
    <source>
        <dbReference type="ARBA" id="ARBA00006333"/>
    </source>
</evidence>
<comment type="cofactor">
    <cofactor evidence="1 4">
        <name>Mg(2+)</name>
        <dbReference type="ChEBI" id="CHEBI:18420"/>
    </cofactor>
</comment>
<name>A0A2C5XYG0_9HYPO</name>
<evidence type="ECO:0000313" key="6">
    <source>
        <dbReference type="Proteomes" id="UP000226431"/>
    </source>
</evidence>
<evidence type="ECO:0000313" key="5">
    <source>
        <dbReference type="EMBL" id="PHH80719.1"/>
    </source>
</evidence>
<dbReference type="GO" id="GO:0046872">
    <property type="term" value="F:metal ion binding"/>
    <property type="evidence" value="ECO:0007669"/>
    <property type="project" value="UniProtKB-KW"/>
</dbReference>
<dbReference type="EC" id="4.2.3.-" evidence="4"/>
<evidence type="ECO:0000256" key="3">
    <source>
        <dbReference type="ARBA" id="ARBA00022842"/>
    </source>
</evidence>
<accession>A0A2C5XYG0</accession>
<keyword evidence="4" id="KW-0456">Lyase</keyword>
<comment type="caution">
    <text evidence="5">The sequence shown here is derived from an EMBL/GenBank/DDBJ whole genome shotgun (WGS) entry which is preliminary data.</text>
</comment>
<keyword evidence="3 4" id="KW-0460">Magnesium</keyword>
<sequence>MPSPRQELLQRLREQHVQLPDLQLLFSDWPQPAVSPGLDEMRPVISAALRSKLADRPTQHKVLDKMDVGLFTATYWPNTTLHQGLTLACIVIWLWVWDDDARVAKQIDQVARCFRVTDAAQQPATNTYQDFLTTIGNEIGDTHDFETRQLFLSEFKFTLESISLEQRRRLSPMLPTPEEYMATRMGTSAVNLASLLNCFANGFTLPLKVLTDPDMSVLLDQTNIIIWALNDLISLEKEIKEKAIDSLVPLLYHQSGNFEDAVTQVIGIVKKAIRHFDLVAATLANKFKDEAVAGNLCRFVDACRKNCTGSLYWSLRTRRYRLAK</sequence>
<dbReference type="Gene3D" id="1.10.600.10">
    <property type="entry name" value="Farnesyl Diphosphate Synthase"/>
    <property type="match status" value="1"/>
</dbReference>
<dbReference type="Proteomes" id="UP000226431">
    <property type="component" value="Unassembled WGS sequence"/>
</dbReference>
<dbReference type="SFLD" id="SFLDS00005">
    <property type="entry name" value="Isoprenoid_Synthase_Type_I"/>
    <property type="match status" value="1"/>
</dbReference>
<proteinExistence type="inferred from homology"/>
<dbReference type="SUPFAM" id="SSF48576">
    <property type="entry name" value="Terpenoid synthases"/>
    <property type="match status" value="1"/>
</dbReference>